<name>A0A7S4B6H7_CHRCT</name>
<evidence type="ECO:0000313" key="1">
    <source>
        <dbReference type="EMBL" id="CAE0755860.1"/>
    </source>
</evidence>
<sequence length="129" mass="14341">MFSLSFSHLYYPAEYSLPLLSLSLTLSFPLSILLSHTLSFSSSSVLCVCAGSFVEHLHRPGQRASTADDCANPNLVAVTRKTPLDMFGKGKRHVTPVDLFGRGRKLERMRKFHDSQGEIVTSAKRQQLT</sequence>
<organism evidence="1">
    <name type="scientific">Chrysotila carterae</name>
    <name type="common">Marine alga</name>
    <name type="synonym">Syracosphaera carterae</name>
    <dbReference type="NCBI Taxonomy" id="13221"/>
    <lineage>
        <taxon>Eukaryota</taxon>
        <taxon>Haptista</taxon>
        <taxon>Haptophyta</taxon>
        <taxon>Prymnesiophyceae</taxon>
        <taxon>Isochrysidales</taxon>
        <taxon>Isochrysidaceae</taxon>
        <taxon>Chrysotila</taxon>
    </lineage>
</organism>
<dbReference type="AlphaFoldDB" id="A0A7S4B6H7"/>
<proteinExistence type="predicted"/>
<gene>
    <name evidence="1" type="ORF">PCAR00345_LOCUS8448</name>
</gene>
<accession>A0A7S4B6H7</accession>
<protein>
    <submittedName>
        <fullName evidence="1">Uncharacterized protein</fullName>
    </submittedName>
</protein>
<dbReference type="EMBL" id="HBIZ01013879">
    <property type="protein sequence ID" value="CAE0755860.1"/>
    <property type="molecule type" value="Transcribed_RNA"/>
</dbReference>
<reference evidence="1" key="1">
    <citation type="submission" date="2021-01" db="EMBL/GenBank/DDBJ databases">
        <authorList>
            <person name="Corre E."/>
            <person name="Pelletier E."/>
            <person name="Niang G."/>
            <person name="Scheremetjew M."/>
            <person name="Finn R."/>
            <person name="Kale V."/>
            <person name="Holt S."/>
            <person name="Cochrane G."/>
            <person name="Meng A."/>
            <person name="Brown T."/>
            <person name="Cohen L."/>
        </authorList>
    </citation>
    <scope>NUCLEOTIDE SEQUENCE</scope>
    <source>
        <strain evidence="1">CCMP645</strain>
    </source>
</reference>